<reference evidence="1" key="1">
    <citation type="submission" date="2020-03" db="EMBL/GenBank/DDBJ databases">
        <title>The deep terrestrial virosphere.</title>
        <authorList>
            <person name="Holmfeldt K."/>
            <person name="Nilsson E."/>
            <person name="Simone D."/>
            <person name="Lopez-Fernandez M."/>
            <person name="Wu X."/>
            <person name="de Brujin I."/>
            <person name="Lundin D."/>
            <person name="Andersson A."/>
            <person name="Bertilsson S."/>
            <person name="Dopson M."/>
        </authorList>
    </citation>
    <scope>NUCLEOTIDE SEQUENCE</scope>
    <source>
        <strain evidence="1">MM415B04386</strain>
    </source>
</reference>
<protein>
    <submittedName>
        <fullName evidence="1">Uncharacterized protein</fullName>
    </submittedName>
</protein>
<accession>A0A6M3LCV7</accession>
<gene>
    <name evidence="1" type="ORF">MM415B04386_0003</name>
</gene>
<name>A0A6M3LCV7_9ZZZZ</name>
<organism evidence="1">
    <name type="scientific">viral metagenome</name>
    <dbReference type="NCBI Taxonomy" id="1070528"/>
    <lineage>
        <taxon>unclassified sequences</taxon>
        <taxon>metagenomes</taxon>
        <taxon>organismal metagenomes</taxon>
    </lineage>
</organism>
<sequence length="245" mass="27666">MLILEKTATSVRQTTPHLDYENVIIENLGVNPVYVQTIYTDMRKPMVDYGAVVEKIEAYSQAAYVGVALRRKKWFGLISESVIEVGYVTFWTDSASVEIRIRAFNGQIEKFRQWAGLKSENVLKGYDDTIVSTTADVYTLIKEITVYNVPSTKPISSLIWDERQVVGTGTASIKLTGETNSVSETVEDEHDVTETDYDLQSLLLSAEYYGEWVTIRVYGKGTGTTWLYSELLKLYGDEIDAIFFA</sequence>
<proteinExistence type="predicted"/>
<dbReference type="EMBL" id="MT143118">
    <property type="protein sequence ID" value="QJA93047.1"/>
    <property type="molecule type" value="Genomic_DNA"/>
</dbReference>
<evidence type="ECO:0000313" key="1">
    <source>
        <dbReference type="EMBL" id="QJA93047.1"/>
    </source>
</evidence>
<dbReference type="AlphaFoldDB" id="A0A6M3LCV7"/>